<feature type="compositionally biased region" description="Low complexity" evidence="1">
    <location>
        <begin position="167"/>
        <end position="181"/>
    </location>
</feature>
<name>H9B9T8_EIMTE</name>
<evidence type="ECO:0000256" key="1">
    <source>
        <dbReference type="SAM" id="MobiDB-lite"/>
    </source>
</evidence>
<feature type="compositionally biased region" description="Basic and acidic residues" evidence="1">
    <location>
        <begin position="290"/>
        <end position="303"/>
    </location>
</feature>
<dbReference type="VEuPathDB" id="ToxoDB:ETH2_0831000"/>
<reference evidence="2" key="1">
    <citation type="journal article" date="2012" name="BMC Genomics">
        <title>Characterisation of full-length cDNA sequences provides insights into the Eimeria tenella transcriptome.</title>
        <authorList>
            <person name="Amiruddin N."/>
            <person name="Lee X.W."/>
            <person name="Blake D.P."/>
            <person name="Suzuki Y."/>
            <person name="Tay Y.L."/>
            <person name="Lim L.S."/>
            <person name="Tomley F.M."/>
            <person name="Watanabe J."/>
            <person name="Sugimoto C."/>
            <person name="Wan K.L."/>
        </authorList>
    </citation>
    <scope>NUCLEOTIDE SEQUENCE</scope>
    <source>
        <strain evidence="2">Houghton</strain>
    </source>
</reference>
<dbReference type="VEuPathDB" id="ToxoDB:ETH_00016135"/>
<organism evidence="2">
    <name type="scientific">Eimeria tenella</name>
    <name type="common">Coccidian parasite</name>
    <dbReference type="NCBI Taxonomy" id="5802"/>
    <lineage>
        <taxon>Eukaryota</taxon>
        <taxon>Sar</taxon>
        <taxon>Alveolata</taxon>
        <taxon>Apicomplexa</taxon>
        <taxon>Conoidasida</taxon>
        <taxon>Coccidia</taxon>
        <taxon>Eucoccidiorida</taxon>
        <taxon>Eimeriorina</taxon>
        <taxon>Eimeriidae</taxon>
        <taxon>Eimeria</taxon>
    </lineage>
</organism>
<evidence type="ECO:0000313" key="2">
    <source>
        <dbReference type="EMBL" id="AET50748.1"/>
    </source>
</evidence>
<dbReference type="AlphaFoldDB" id="H9B9T8"/>
<feature type="region of interest" description="Disordered" evidence="1">
    <location>
        <begin position="282"/>
        <end position="312"/>
    </location>
</feature>
<sequence length="544" mass="60246">MAVANGLSAYTAPNFELRAYLAAEVAQQQDGDSQTSPNSEIFSYTSPLLGHARMATESTHSHNWKPRPVSAWGLSSIAALVSASAVVVLLLLCARAQKWVSAEPLAGRMLSNGGQKRESVIKFCGTPRRSRERGAMTSGERTPSSVERRRSPSENAGDEPPAKRTATEAASDSEATTSQAQGHGRAGFVVLAIPQQQLASHSQGSDPQEVPEYSGVALQFPSQLHAPSVSGGPPAPERRILGVRRRHSVISFQRLLSTANQLLTRDASELHAIQALLSLRRPPLTPDSARTAESREAQGREEEPSTSTPMPREGILAQLLNDGYVRIPYNVRQETLDTHPFVRLPARDPGPISRPFVIRPFFAYEFASRFASRLLEEAHMYLGKPKLTTVDADHLTLLAERLACHLMHYQKDPLLNASPYHALRKLGMRFLLLDAIVCTLQVLGYNTREAWFRDFAKNVPHECTFVHARYISTKQARFNQQLVQRLACAVGTLKDGMRPCSRDIIELKLNLMCNPLSLQTFQYRIFQPWRSDCRRAHASLFGGS</sequence>
<feature type="region of interest" description="Disordered" evidence="1">
    <location>
        <begin position="120"/>
        <end position="182"/>
    </location>
</feature>
<proteinExistence type="evidence at transcript level"/>
<protein>
    <submittedName>
        <fullName evidence="2">Uncharacterized protein</fullName>
    </submittedName>
</protein>
<accession>H9B9T8</accession>
<dbReference type="EMBL" id="JN987525">
    <property type="protein sequence ID" value="AET50748.1"/>
    <property type="molecule type" value="mRNA"/>
</dbReference>